<proteinExistence type="inferred from homology"/>
<evidence type="ECO:0000256" key="1">
    <source>
        <dbReference type="ARBA" id="ARBA00023054"/>
    </source>
</evidence>
<comment type="similarity">
    <text evidence="2">Belongs to the NET family.</text>
</comment>
<feature type="coiled-coil region" evidence="3">
    <location>
        <begin position="1123"/>
        <end position="1157"/>
    </location>
</feature>
<reference evidence="6" key="1">
    <citation type="journal article" date="2010" name="Nat. Biotechnol.">
        <title>Draft genome sequence of the oilseed species Ricinus communis.</title>
        <authorList>
            <person name="Chan A.P."/>
            <person name="Crabtree J."/>
            <person name="Zhao Q."/>
            <person name="Lorenzi H."/>
            <person name="Orvis J."/>
            <person name="Puiu D."/>
            <person name="Melake-Berhan A."/>
            <person name="Jones K.M."/>
            <person name="Redman J."/>
            <person name="Chen G."/>
            <person name="Cahoon E.B."/>
            <person name="Gedil M."/>
            <person name="Stanke M."/>
            <person name="Haas B.J."/>
            <person name="Wortman J.R."/>
            <person name="Fraser-Liggett C.M."/>
            <person name="Ravel J."/>
            <person name="Rabinowicz P.D."/>
        </authorList>
    </citation>
    <scope>NUCLEOTIDE SEQUENCE [LARGE SCALE GENOMIC DNA]</scope>
    <source>
        <strain evidence="6">cv. Hale</strain>
    </source>
</reference>
<dbReference type="InterPro" id="IPR051861">
    <property type="entry name" value="NET_actin-binding_domain"/>
</dbReference>
<protein>
    <submittedName>
        <fullName evidence="5">Protein binding protein, putative</fullName>
    </submittedName>
</protein>
<dbReference type="Proteomes" id="UP000008311">
    <property type="component" value="Unassembled WGS sequence"/>
</dbReference>
<evidence type="ECO:0000259" key="4">
    <source>
        <dbReference type="PROSITE" id="PS51774"/>
    </source>
</evidence>
<feature type="coiled-coil region" evidence="3">
    <location>
        <begin position="969"/>
        <end position="1031"/>
    </location>
</feature>
<dbReference type="PANTHER" id="PTHR32258:SF6">
    <property type="entry name" value="PROTEIN NETWORKED 1A"/>
    <property type="match status" value="1"/>
</dbReference>
<keyword evidence="1 3" id="KW-0175">Coiled coil</keyword>
<keyword evidence="6" id="KW-1185">Reference proteome</keyword>
<evidence type="ECO:0000256" key="3">
    <source>
        <dbReference type="SAM" id="Coils"/>
    </source>
</evidence>
<dbReference type="GO" id="GO:0005886">
    <property type="term" value="C:plasma membrane"/>
    <property type="evidence" value="ECO:0000318"/>
    <property type="project" value="GO_Central"/>
</dbReference>
<evidence type="ECO:0000313" key="6">
    <source>
        <dbReference type="Proteomes" id="UP000008311"/>
    </source>
</evidence>
<dbReference type="eggNOG" id="ENOG502QQ6M">
    <property type="taxonomic scope" value="Eukaryota"/>
</dbReference>
<sequence length="1786" mass="204987">MDAKVKAMIKLIEEDADSFARRAEMYYKKRPELMKLVEEFYRAYRALAERYDHATGELRQAHRTMAEAFPNQVPYVLADDSPSGLEGEPHTPEMPHPIRALLDPDDLHKDSLGLSSVNPYAMKGNGGYLEGSDSKISKRGLKQLNEMFGSGGAVSKSSEGNLKRSPNFPEAVECENEKQAEIEVQNLKKTLVEIKAEKEALLLQYQKTLEKLASMERDLKEAEGLDERASRAEIEVKILKDTLIKLEAERDIGLLQYTKCLERISSLENMLSLAQEDAKGLSERAIGAEVEAQSLKQEISALETEKKAGLLQYNQCLEMISILENKISVAETDARMLNEQTQRAEFEIEALKKDLARLKEEKAAAELRYDQCLERIAKMECEIFHAQEDVKRLNSEILTGAAKLKSVEEQYFLLENSNQTLQLEADNLTQKIATKDQQLSEKENELEKLQSSLQNEQSRFLQVEAALQALQKLHSQSQEEQKALAIELQKRLQMLKDLEICNNDLQEDLQRVKEDNWSLSELNNSSRNSIMNLQNEIYSLKEMKDKLEKDLSLQLAQSNSLQQEIYHLKEEIEGLNRRYQALVQQVCSVGLDPECLNSSIRDLQDENLKLKEISTKDRSEKEDLYDKLRDMSKLLEKNLALERSLSELHIKLDGSRERVKELQESCQFLQGEKSGIVDEKTILLSQLQIMTENMQKLLEKDALLESSLSHANIELEGLREKSKGLEELCQMLKNEKSNLQNERSTLVTQLENVEQRLGNLELRFTRLEERYNDLDEEKKMMLCEVKELQSYLGLEKKERVCYMQSSESRLADLENQVHLLKEESKLIKKEFEEELDKAANAQVEIFILQKFIQDLEEKNLSLLIECKKHVEASKMSNKLITELETENLEQQVEVEFLLDEIEKLRMGVHQVLRAIQFDMDNEHEDDIEEGQIPFLHILDNIEDLKGSVLKNEEENQQLVVENLVLLTLLGELRSEGAELESEKKVLNQEFEMLTEQCSLLEKGKHELGEMNRQLRLELSEGEQQEQVLKAKLETQHVNLAKLQGSYLTLQEENIKALGENRSLLKKFSDLKEEMLILEEENSVILQEVLSLHSVSTVFKSFGTKKVEELEALCEDLSCFRVANSDLKKKVKMLEQKLEAKETESLHLNETIEKLHQELQEGNDLSDQLNYQILIGQEFVRQKAAELLEVEQKLKASHNLNAELYRIIEGLKKECDEARLARENIEKHILELSTDSISQKKEIECLKEANENLESEVGILCKEIEEQRTREENLSLELQERSNEFQLWEAEASSFYFDLQISSVREVLLENKVNELTAVCKSLGDENATKDSTIEQMKERFGFLETEIGQLKVQLSAYAPVIASLRDNIESLECNALLCTRSFSAEIQGQMGVKTAVQSQDRNNQELMHNETMPDGVSDLLKIQNRVKAVENVMVTEMDRLVMQERLNTDVKREPPVKGAELELICRSNREKDFRKEEEELDDDPTDNSKSYISKARISDVKNGIWMKDIPLDQVSDCSLYGRSKRENAETDNQMLELWESAEHEGSFDPVAGVTQKQAAAQLANVNARFKGSNHKSRNPSLELQVEREVGIDKLEVSTSIKKEPNLKGSRGKILERLASNAQKLTSLQTTVADLKKKMEMKKRSKKANGLEFERVKRQLQEVEEAVEQLVDANDQLTKEMEESPSSLEENTSIASQDTGNVVRNRLTEQARKGSEKIGRLQFELQSIQYMLLKMEDERKNKSKHRFPGSRTGIILRDFIYSGSRKSPRRWKKGCFCGCARPSNHDD</sequence>
<dbReference type="PROSITE" id="PS51774">
    <property type="entry name" value="NAB"/>
    <property type="match status" value="1"/>
</dbReference>
<dbReference type="STRING" id="3988.B9RTL8"/>
<feature type="coiled-coil region" evidence="3">
    <location>
        <begin position="1624"/>
        <end position="1682"/>
    </location>
</feature>
<evidence type="ECO:0000256" key="2">
    <source>
        <dbReference type="ARBA" id="ARBA00038006"/>
    </source>
</evidence>
<feature type="coiled-coil region" evidence="3">
    <location>
        <begin position="618"/>
        <end position="672"/>
    </location>
</feature>
<dbReference type="Pfam" id="PF07765">
    <property type="entry name" value="KIP1"/>
    <property type="match status" value="1"/>
</dbReference>
<feature type="coiled-coil region" evidence="3">
    <location>
        <begin position="177"/>
        <end position="585"/>
    </location>
</feature>
<gene>
    <name evidence="5" type="ORF">RCOM_0911430</name>
</gene>
<accession>B9RTL8</accession>
<dbReference type="FunCoup" id="B9RTL8">
    <property type="interactions" value="650"/>
</dbReference>
<feature type="coiled-coil region" evidence="3">
    <location>
        <begin position="1200"/>
        <end position="1283"/>
    </location>
</feature>
<organism evidence="5 6">
    <name type="scientific">Ricinus communis</name>
    <name type="common">Castor bean</name>
    <dbReference type="NCBI Taxonomy" id="3988"/>
    <lineage>
        <taxon>Eukaryota</taxon>
        <taxon>Viridiplantae</taxon>
        <taxon>Streptophyta</taxon>
        <taxon>Embryophyta</taxon>
        <taxon>Tracheophyta</taxon>
        <taxon>Spermatophyta</taxon>
        <taxon>Magnoliopsida</taxon>
        <taxon>eudicotyledons</taxon>
        <taxon>Gunneridae</taxon>
        <taxon>Pentapetalae</taxon>
        <taxon>rosids</taxon>
        <taxon>fabids</taxon>
        <taxon>Malpighiales</taxon>
        <taxon>Euphorbiaceae</taxon>
        <taxon>Acalyphoideae</taxon>
        <taxon>Acalypheae</taxon>
        <taxon>Ricinus</taxon>
    </lineage>
</organism>
<feature type="coiled-coil region" evidence="3">
    <location>
        <begin position="708"/>
        <end position="841"/>
    </location>
</feature>
<dbReference type="GO" id="GO:0051015">
    <property type="term" value="F:actin filament binding"/>
    <property type="evidence" value="ECO:0000318"/>
    <property type="project" value="GO_Central"/>
</dbReference>
<dbReference type="SUPFAM" id="SSF57997">
    <property type="entry name" value="Tropomyosin"/>
    <property type="match status" value="1"/>
</dbReference>
<name>B9RTL8_RICCO</name>
<dbReference type="EMBL" id="EQ973814">
    <property type="protein sequence ID" value="EEF45250.1"/>
    <property type="molecule type" value="Genomic_DNA"/>
</dbReference>
<dbReference type="InParanoid" id="B9RTL8"/>
<feature type="domain" description="NAB" evidence="4">
    <location>
        <begin position="1"/>
        <end position="58"/>
    </location>
</feature>
<dbReference type="PANTHER" id="PTHR32258">
    <property type="entry name" value="PROTEIN NETWORKED 4A"/>
    <property type="match status" value="1"/>
</dbReference>
<dbReference type="InterPro" id="IPR011684">
    <property type="entry name" value="NAB"/>
</dbReference>
<evidence type="ECO:0000313" key="5">
    <source>
        <dbReference type="EMBL" id="EEF45250.1"/>
    </source>
</evidence>